<dbReference type="AlphaFoldDB" id="A0A0N8CDM5"/>
<evidence type="ECO:0000313" key="4">
    <source>
        <dbReference type="Proteomes" id="UP000076858"/>
    </source>
</evidence>
<name>A0A0N8CDM5_9CRUS</name>
<evidence type="ECO:0000313" key="3">
    <source>
        <dbReference type="EMBL" id="KZS21916.1"/>
    </source>
</evidence>
<feature type="compositionally biased region" description="Low complexity" evidence="1">
    <location>
        <begin position="105"/>
        <end position="117"/>
    </location>
</feature>
<feature type="compositionally biased region" description="Polar residues" evidence="1">
    <location>
        <begin position="340"/>
        <end position="351"/>
    </location>
</feature>
<sequence>MKSIGISKSLAPVLLILLPLVIADGFKDHQLKLGYDTGEYRLLKWLNKIRGTDRTTTQTKSQFEPIKIETITPEIQYNTSNFTQTQVFDTPQLAKATYSSVPQPLDNKSSSKSSLDSVEGPETRPLVTSGASPSYKDYFYLKWFHGSPKATYFNETALPDEPISVLDSKAEHGDNPTVAPLPAIQNSPEEPTNQEFNVGNIDFSDAESTESAFLSSDSILGKVLGKIKQMMPLKTQKLDIEPLKLYDEPPKPQPFTRPNVIQFPLPSNVQQVHSQPIKEVNPPVVSVQPVYHEISSAIKQSPEQTITSTTTENSLPTTSNSPPQPNPPSEEERPAEPSSTTLPPSDSNSEWPETKDDISERMSGPLQTMFYYPRRPTNNPAQLEEPAYSALELAFSPLVPAYP</sequence>
<protein>
    <submittedName>
        <fullName evidence="3">Uncharacterized protein</fullName>
    </submittedName>
</protein>
<evidence type="ECO:0000256" key="2">
    <source>
        <dbReference type="SAM" id="SignalP"/>
    </source>
</evidence>
<dbReference type="Proteomes" id="UP000076858">
    <property type="component" value="Unassembled WGS sequence"/>
</dbReference>
<organism evidence="3 4">
    <name type="scientific">Daphnia magna</name>
    <dbReference type="NCBI Taxonomy" id="35525"/>
    <lineage>
        <taxon>Eukaryota</taxon>
        <taxon>Metazoa</taxon>
        <taxon>Ecdysozoa</taxon>
        <taxon>Arthropoda</taxon>
        <taxon>Crustacea</taxon>
        <taxon>Branchiopoda</taxon>
        <taxon>Diplostraca</taxon>
        <taxon>Cladocera</taxon>
        <taxon>Anomopoda</taxon>
        <taxon>Daphniidae</taxon>
        <taxon>Daphnia</taxon>
    </lineage>
</organism>
<feature type="signal peptide" evidence="2">
    <location>
        <begin position="1"/>
        <end position="23"/>
    </location>
</feature>
<dbReference type="OrthoDB" id="6358231at2759"/>
<keyword evidence="2" id="KW-0732">Signal</keyword>
<feature type="region of interest" description="Disordered" evidence="1">
    <location>
        <begin position="297"/>
        <end position="381"/>
    </location>
</feature>
<feature type="region of interest" description="Disordered" evidence="1">
    <location>
        <begin position="99"/>
        <end position="128"/>
    </location>
</feature>
<gene>
    <name evidence="3" type="ORF">APZ42_011050</name>
</gene>
<evidence type="ECO:0000256" key="1">
    <source>
        <dbReference type="SAM" id="MobiDB-lite"/>
    </source>
</evidence>
<proteinExistence type="predicted"/>
<feature type="compositionally biased region" description="Low complexity" evidence="1">
    <location>
        <begin position="300"/>
        <end position="321"/>
    </location>
</feature>
<reference evidence="3 4" key="1">
    <citation type="submission" date="2016-03" db="EMBL/GenBank/DDBJ databases">
        <title>EvidentialGene: Evidence-directed Construction of Genes on Genomes.</title>
        <authorList>
            <person name="Gilbert D.G."/>
            <person name="Choi J.-H."/>
            <person name="Mockaitis K."/>
            <person name="Colbourne J."/>
            <person name="Pfrender M."/>
        </authorList>
    </citation>
    <scope>NUCLEOTIDE SEQUENCE [LARGE SCALE GENOMIC DNA]</scope>
    <source>
        <strain evidence="3 4">Xinb3</strain>
        <tissue evidence="3">Complete organism</tissue>
    </source>
</reference>
<feature type="chain" id="PRO_5013460409" evidence="2">
    <location>
        <begin position="24"/>
        <end position="403"/>
    </location>
</feature>
<comment type="caution">
    <text evidence="3">The sequence shown here is derived from an EMBL/GenBank/DDBJ whole genome shotgun (WGS) entry which is preliminary data.</text>
</comment>
<keyword evidence="4" id="KW-1185">Reference proteome</keyword>
<accession>A0A0N8CDM5</accession>
<dbReference type="EMBL" id="LRGB01000007">
    <property type="protein sequence ID" value="KZS21916.1"/>
    <property type="molecule type" value="Genomic_DNA"/>
</dbReference>